<dbReference type="GO" id="GO:0005634">
    <property type="term" value="C:nucleus"/>
    <property type="evidence" value="ECO:0007669"/>
    <property type="project" value="TreeGrafter"/>
</dbReference>
<evidence type="ECO:0000259" key="3">
    <source>
        <dbReference type="Pfam" id="PF00382"/>
    </source>
</evidence>
<dbReference type="Gramene" id="TRITD1Av1G189960.1">
    <property type="protein sequence ID" value="TRITD1Av1G189960.1"/>
    <property type="gene ID" value="TRITD1Av1G189960"/>
</dbReference>
<dbReference type="PANTHER" id="PTHR11618:SF51">
    <property type="entry name" value="TFIIB-TYPE DOMAIN-CONTAINING PROTEIN"/>
    <property type="match status" value="1"/>
</dbReference>
<dbReference type="SUPFAM" id="SSF47954">
    <property type="entry name" value="Cyclin-like"/>
    <property type="match status" value="1"/>
</dbReference>
<dbReference type="Gene3D" id="1.10.472.10">
    <property type="entry name" value="Cyclin-like"/>
    <property type="match status" value="1"/>
</dbReference>
<keyword evidence="1" id="KW-0805">Transcription regulation</keyword>
<name>A0A9R0QFF7_TRITD</name>
<dbReference type="InterPro" id="IPR000812">
    <property type="entry name" value="TFIIB"/>
</dbReference>
<proteinExistence type="predicted"/>
<accession>A0A9R0QFF7</accession>
<protein>
    <recommendedName>
        <fullName evidence="3">Transcription factor TFIIB cyclin-like domain-containing protein</fullName>
    </recommendedName>
</protein>
<dbReference type="PANTHER" id="PTHR11618">
    <property type="entry name" value="TRANSCRIPTION INITIATION FACTOR IIB-RELATED"/>
    <property type="match status" value="1"/>
</dbReference>
<gene>
    <name evidence="4" type="ORF">TRITD_1Av1G189960</name>
</gene>
<dbReference type="InterPro" id="IPR036915">
    <property type="entry name" value="Cyclin-like_sf"/>
</dbReference>
<dbReference type="GO" id="GO:0097550">
    <property type="term" value="C:transcription preinitiation complex"/>
    <property type="evidence" value="ECO:0007669"/>
    <property type="project" value="TreeGrafter"/>
</dbReference>
<dbReference type="InterPro" id="IPR013150">
    <property type="entry name" value="TFIIB_cyclin"/>
</dbReference>
<dbReference type="AlphaFoldDB" id="A0A9R0QFF7"/>
<keyword evidence="2" id="KW-0804">Transcription</keyword>
<evidence type="ECO:0000313" key="5">
    <source>
        <dbReference type="Proteomes" id="UP000324705"/>
    </source>
</evidence>
<evidence type="ECO:0000256" key="1">
    <source>
        <dbReference type="ARBA" id="ARBA00023015"/>
    </source>
</evidence>
<dbReference type="GO" id="GO:0070897">
    <property type="term" value="P:transcription preinitiation complex assembly"/>
    <property type="evidence" value="ECO:0007669"/>
    <property type="project" value="InterPro"/>
</dbReference>
<dbReference type="GO" id="GO:0017025">
    <property type="term" value="F:TBP-class protein binding"/>
    <property type="evidence" value="ECO:0007669"/>
    <property type="project" value="InterPro"/>
</dbReference>
<dbReference type="Proteomes" id="UP000324705">
    <property type="component" value="Chromosome 1A"/>
</dbReference>
<feature type="domain" description="Transcription factor TFIIB cyclin-like" evidence="3">
    <location>
        <begin position="45"/>
        <end position="129"/>
    </location>
</feature>
<reference evidence="4 5" key="1">
    <citation type="submission" date="2017-09" db="EMBL/GenBank/DDBJ databases">
        <authorList>
            <consortium name="International Durum Wheat Genome Sequencing Consortium (IDWGSC)"/>
            <person name="Milanesi L."/>
        </authorList>
    </citation>
    <scope>NUCLEOTIDE SEQUENCE [LARGE SCALE GENOMIC DNA]</scope>
    <source>
        <strain evidence="5">cv. Svevo</strain>
    </source>
</reference>
<dbReference type="EMBL" id="LT934111">
    <property type="protein sequence ID" value="VAH08941.1"/>
    <property type="molecule type" value="Genomic_DNA"/>
</dbReference>
<dbReference type="Pfam" id="PF00382">
    <property type="entry name" value="TFIIB"/>
    <property type="match status" value="1"/>
</dbReference>
<organism evidence="4 5">
    <name type="scientific">Triticum turgidum subsp. durum</name>
    <name type="common">Durum wheat</name>
    <name type="synonym">Triticum durum</name>
    <dbReference type="NCBI Taxonomy" id="4567"/>
    <lineage>
        <taxon>Eukaryota</taxon>
        <taxon>Viridiplantae</taxon>
        <taxon>Streptophyta</taxon>
        <taxon>Embryophyta</taxon>
        <taxon>Tracheophyta</taxon>
        <taxon>Spermatophyta</taxon>
        <taxon>Magnoliopsida</taxon>
        <taxon>Liliopsida</taxon>
        <taxon>Poales</taxon>
        <taxon>Poaceae</taxon>
        <taxon>BOP clade</taxon>
        <taxon>Pooideae</taxon>
        <taxon>Triticodae</taxon>
        <taxon>Triticeae</taxon>
        <taxon>Triticinae</taxon>
        <taxon>Triticum</taxon>
    </lineage>
</organism>
<evidence type="ECO:0000313" key="4">
    <source>
        <dbReference type="EMBL" id="VAH08941.1"/>
    </source>
</evidence>
<dbReference type="PRINTS" id="PR00685">
    <property type="entry name" value="TIFACTORIIB"/>
</dbReference>
<evidence type="ECO:0000256" key="2">
    <source>
        <dbReference type="ARBA" id="ARBA00023163"/>
    </source>
</evidence>
<sequence>MPRTYKELASVTAGGVAAKKDVGKMTTHIKKLLGEEDGQVMDIGVVSATDYLRRFCSRLGLGNQEVRDAQEAVRRVEQGLDVRRNPESVAAAISFMVVQRAGAGRSVKEVSVATGVAEGTIKEVHKDLTPHAQMLFG</sequence>
<dbReference type="FunFam" id="1.10.472.10:FF:000083">
    <property type="entry name" value="Transcription initiation factor IIB"/>
    <property type="match status" value="1"/>
</dbReference>
<keyword evidence="5" id="KW-1185">Reference proteome</keyword>